<dbReference type="AlphaFoldDB" id="A0A6G8PZG4"/>
<dbReference type="InterPro" id="IPR025997">
    <property type="entry name" value="SBP_2_dom"/>
</dbReference>
<dbReference type="RefSeq" id="WP_166397226.1">
    <property type="nucleotide sequence ID" value="NZ_CP045121.1"/>
</dbReference>
<evidence type="ECO:0000259" key="5">
    <source>
        <dbReference type="Pfam" id="PF13407"/>
    </source>
</evidence>
<accession>A0A6G8PZG4</accession>
<dbReference type="PANTHER" id="PTHR46847">
    <property type="entry name" value="D-ALLOSE-BINDING PERIPLASMIC PROTEIN-RELATED"/>
    <property type="match status" value="1"/>
</dbReference>
<protein>
    <submittedName>
        <fullName evidence="6">Substrate-binding domain-containing protein</fullName>
    </submittedName>
</protein>
<gene>
    <name evidence="6" type="ORF">GBA65_14680</name>
</gene>
<comment type="subcellular location">
    <subcellularLocation>
        <location evidence="1">Cell envelope</location>
    </subcellularLocation>
</comment>
<dbReference type="Gene3D" id="3.40.50.2300">
    <property type="match status" value="2"/>
</dbReference>
<comment type="similarity">
    <text evidence="2">Belongs to the bacterial solute-binding protein 2 family.</text>
</comment>
<name>A0A6G8PZG4_9ACTN</name>
<evidence type="ECO:0000256" key="3">
    <source>
        <dbReference type="ARBA" id="ARBA00022729"/>
    </source>
</evidence>
<sequence length="342" mass="35029">MNRKVYATILTAGALALAAGCGTVQGSGGGGGGGGGGGQDGPIRLAVVPKAIGFDFWEQVRVGAECAAERAEGDVQVQWDGVTAETDVTGQADLLTNFTTQGVDGLVYAATDARVLANVTQSALDQGLTVVNIDSGTDPQPPEVPVYATDNVAAAEQATELMVEELGEEGGKIAFIPFQPGTATNDTRTEGFKNVLEQNPQLELVAEQSSESDYNTALQVTTDILTANPDLRGIYAANEPGVLGAAEAVRQAGLEGEVTIVGWDTAPDEIKAVEEGVVTALVAQNPFRMGFDGVNAAVGAIREGAAPESGDTGATLVTQENLNDEEVQAVLQPSCENPPTGG</sequence>
<dbReference type="PROSITE" id="PS51257">
    <property type="entry name" value="PROKAR_LIPOPROTEIN"/>
    <property type="match status" value="1"/>
</dbReference>
<dbReference type="Pfam" id="PF13407">
    <property type="entry name" value="Peripla_BP_4"/>
    <property type="match status" value="1"/>
</dbReference>
<dbReference type="KEGG" id="rmar:GBA65_14680"/>
<dbReference type="InterPro" id="IPR028082">
    <property type="entry name" value="Peripla_BP_I"/>
</dbReference>
<keyword evidence="7" id="KW-1185">Reference proteome</keyword>
<reference evidence="6 7" key="1">
    <citation type="submission" date="2019-10" db="EMBL/GenBank/DDBJ databases">
        <title>Rubrobacter sp nov SCSIO 52915 isolated from a deep-sea sediment in the South China Sea.</title>
        <authorList>
            <person name="Chen R.W."/>
        </authorList>
    </citation>
    <scope>NUCLEOTIDE SEQUENCE [LARGE SCALE GENOMIC DNA]</scope>
    <source>
        <strain evidence="6 7">SCSIO 52915</strain>
    </source>
</reference>
<dbReference type="EMBL" id="CP045121">
    <property type="protein sequence ID" value="QIN79558.1"/>
    <property type="molecule type" value="Genomic_DNA"/>
</dbReference>
<feature type="chain" id="PRO_5039188159" evidence="4">
    <location>
        <begin position="19"/>
        <end position="342"/>
    </location>
</feature>
<evidence type="ECO:0000313" key="7">
    <source>
        <dbReference type="Proteomes" id="UP000502706"/>
    </source>
</evidence>
<keyword evidence="3 4" id="KW-0732">Signal</keyword>
<dbReference type="SUPFAM" id="SSF53822">
    <property type="entry name" value="Periplasmic binding protein-like I"/>
    <property type="match status" value="1"/>
</dbReference>
<proteinExistence type="inferred from homology"/>
<feature type="signal peptide" evidence="4">
    <location>
        <begin position="1"/>
        <end position="18"/>
    </location>
</feature>
<organism evidence="6 7">
    <name type="scientific">Rubrobacter marinus</name>
    <dbReference type="NCBI Taxonomy" id="2653852"/>
    <lineage>
        <taxon>Bacteria</taxon>
        <taxon>Bacillati</taxon>
        <taxon>Actinomycetota</taxon>
        <taxon>Rubrobacteria</taxon>
        <taxon>Rubrobacterales</taxon>
        <taxon>Rubrobacteraceae</taxon>
        <taxon>Rubrobacter</taxon>
    </lineage>
</organism>
<dbReference type="PANTHER" id="PTHR46847:SF1">
    <property type="entry name" value="D-ALLOSE-BINDING PERIPLASMIC PROTEIN-RELATED"/>
    <property type="match status" value="1"/>
</dbReference>
<dbReference type="GO" id="GO:0030313">
    <property type="term" value="C:cell envelope"/>
    <property type="evidence" value="ECO:0007669"/>
    <property type="project" value="UniProtKB-SubCell"/>
</dbReference>
<evidence type="ECO:0000256" key="2">
    <source>
        <dbReference type="ARBA" id="ARBA00007639"/>
    </source>
</evidence>
<feature type="domain" description="Periplasmic binding protein" evidence="5">
    <location>
        <begin position="46"/>
        <end position="301"/>
    </location>
</feature>
<evidence type="ECO:0000313" key="6">
    <source>
        <dbReference type="EMBL" id="QIN79558.1"/>
    </source>
</evidence>
<evidence type="ECO:0000256" key="1">
    <source>
        <dbReference type="ARBA" id="ARBA00004196"/>
    </source>
</evidence>
<evidence type="ECO:0000256" key="4">
    <source>
        <dbReference type="SAM" id="SignalP"/>
    </source>
</evidence>
<dbReference type="GO" id="GO:0030246">
    <property type="term" value="F:carbohydrate binding"/>
    <property type="evidence" value="ECO:0007669"/>
    <property type="project" value="UniProtKB-ARBA"/>
</dbReference>
<dbReference type="Proteomes" id="UP000502706">
    <property type="component" value="Chromosome"/>
</dbReference>